<keyword evidence="2" id="KW-1185">Reference proteome</keyword>
<comment type="caution">
    <text evidence="1">The sequence shown here is derived from an EMBL/GenBank/DDBJ whole genome shotgun (WGS) entry which is preliminary data.</text>
</comment>
<protein>
    <submittedName>
        <fullName evidence="1">Uncharacterized protein</fullName>
    </submittedName>
</protein>
<evidence type="ECO:0000313" key="2">
    <source>
        <dbReference type="Proteomes" id="UP001549031"/>
    </source>
</evidence>
<accession>A0ABV2HDV4</accession>
<name>A0ABV2HDV4_9HYPH</name>
<dbReference type="RefSeq" id="WP_247246348.1">
    <property type="nucleotide sequence ID" value="NZ_JALJRA010000031.1"/>
</dbReference>
<evidence type="ECO:0000313" key="1">
    <source>
        <dbReference type="EMBL" id="MET3588730.1"/>
    </source>
</evidence>
<sequence length="62" mass="7413">MSERIDVEQLEENGLRKVWSVSEFAKRYRLERDEETRLLKLLGAFATEQELLMNASRAPRFR</sequence>
<proteinExistence type="predicted"/>
<organism evidence="1 2">
    <name type="scientific">Pseudorhizobium tarimense</name>
    <dbReference type="NCBI Taxonomy" id="1079109"/>
    <lineage>
        <taxon>Bacteria</taxon>
        <taxon>Pseudomonadati</taxon>
        <taxon>Pseudomonadota</taxon>
        <taxon>Alphaproteobacteria</taxon>
        <taxon>Hyphomicrobiales</taxon>
        <taxon>Rhizobiaceae</taxon>
        <taxon>Rhizobium/Agrobacterium group</taxon>
        <taxon>Pseudorhizobium</taxon>
    </lineage>
</organism>
<dbReference type="EMBL" id="JBEPLJ010000031">
    <property type="protein sequence ID" value="MET3588730.1"/>
    <property type="molecule type" value="Genomic_DNA"/>
</dbReference>
<reference evidence="1 2" key="1">
    <citation type="submission" date="2024-06" db="EMBL/GenBank/DDBJ databases">
        <title>Genomic Encyclopedia of Type Strains, Phase IV (KMG-IV): sequencing the most valuable type-strain genomes for metagenomic binning, comparative biology and taxonomic classification.</title>
        <authorList>
            <person name="Goeker M."/>
        </authorList>
    </citation>
    <scope>NUCLEOTIDE SEQUENCE [LARGE SCALE GENOMIC DNA]</scope>
    <source>
        <strain evidence="1 2">DSM 105042</strain>
    </source>
</reference>
<gene>
    <name evidence="1" type="ORF">ABID21_004868</name>
</gene>
<dbReference type="Proteomes" id="UP001549031">
    <property type="component" value="Unassembled WGS sequence"/>
</dbReference>